<dbReference type="GO" id="GO:0051301">
    <property type="term" value="P:cell division"/>
    <property type="evidence" value="ECO:0007669"/>
    <property type="project" value="UniProtKB-KW"/>
</dbReference>
<sequence length="246" mass="28235">MMSNNLTLELPNFEGPLDLLLHLIKSQKIDIYDIPIAQITSQYLAYLHEMQRLNLKIAGEYFVMSSILLRIKSQSLLPQNDFVNEDEPEEDPRDELVQQLVQYSVFKKISAYFKERNEKVPITASKEESVPQTKEIQPLPLGQITSSDLANTFIVILQRLKLRQPNLASVKVNAKSITQMIDFLREKLAENKVISFFSCTDQLQNLSDFIGLFLALLELCKKKEIKVKQACTFGDLKLERIDNNGK</sequence>
<accession>A0A396T5R2</accession>
<comment type="subunit">
    <text evidence="3">Component of a cohesin-like complex composed of ScpA, ScpB and the Smc homodimer, in which ScpA and ScpB bind to the head domain of Smc. The presence of the three proteins is required for the association of the complex with DNA.</text>
</comment>
<dbReference type="HAMAP" id="MF_01805">
    <property type="entry name" value="ScpA"/>
    <property type="match status" value="1"/>
</dbReference>
<dbReference type="InterPro" id="IPR003768">
    <property type="entry name" value="ScpA"/>
</dbReference>
<dbReference type="Pfam" id="PF02616">
    <property type="entry name" value="SMC_ScpA"/>
    <property type="match status" value="1"/>
</dbReference>
<dbReference type="GO" id="GO:0005737">
    <property type="term" value="C:cytoplasm"/>
    <property type="evidence" value="ECO:0007669"/>
    <property type="project" value="UniProtKB-SubCell"/>
</dbReference>
<protein>
    <recommendedName>
        <fullName evidence="2 3">Segregation and condensation protein A</fullName>
    </recommendedName>
</protein>
<dbReference type="Gene3D" id="6.10.250.2410">
    <property type="match status" value="1"/>
</dbReference>
<dbReference type="PANTHER" id="PTHR33969:SF2">
    <property type="entry name" value="SEGREGATION AND CONDENSATION PROTEIN A"/>
    <property type="match status" value="1"/>
</dbReference>
<evidence type="ECO:0000256" key="2">
    <source>
        <dbReference type="ARBA" id="ARBA00044777"/>
    </source>
</evidence>
<evidence type="ECO:0000256" key="3">
    <source>
        <dbReference type="HAMAP-Rule" id="MF_01805"/>
    </source>
</evidence>
<comment type="function">
    <text evidence="3">Participates in chromosomal partition during cell division. May act via the formation of a condensin-like complex containing Smc and ScpB that pull DNA away from mid-cell into both cell halves.</text>
</comment>
<evidence type="ECO:0000313" key="5">
    <source>
        <dbReference type="Proteomes" id="UP000265862"/>
    </source>
</evidence>
<reference evidence="4 5" key="1">
    <citation type="submission" date="2018-07" db="EMBL/GenBank/DDBJ databases">
        <title>Genome sequences of six Lactobacillus spp. isolated from bumble bee guts.</title>
        <authorList>
            <person name="Motta E.V.S."/>
            <person name="Moran N.A."/>
        </authorList>
    </citation>
    <scope>NUCLEOTIDE SEQUENCE [LARGE SCALE GENOMIC DNA]</scope>
    <source>
        <strain evidence="4 5">OCC3</strain>
    </source>
</reference>
<evidence type="ECO:0000256" key="1">
    <source>
        <dbReference type="ARBA" id="ARBA00022829"/>
    </source>
</evidence>
<organism evidence="4 5">
    <name type="scientific">Lactobacillus bombicola</name>
    <dbReference type="NCBI Taxonomy" id="1505723"/>
    <lineage>
        <taxon>Bacteria</taxon>
        <taxon>Bacillati</taxon>
        <taxon>Bacillota</taxon>
        <taxon>Bacilli</taxon>
        <taxon>Lactobacillales</taxon>
        <taxon>Lactobacillaceae</taxon>
        <taxon>Lactobacillus</taxon>
    </lineage>
</organism>
<dbReference type="AlphaFoldDB" id="A0A396T5R2"/>
<dbReference type="PANTHER" id="PTHR33969">
    <property type="entry name" value="SEGREGATION AND CONDENSATION PROTEIN A"/>
    <property type="match status" value="1"/>
</dbReference>
<keyword evidence="3" id="KW-0131">Cell cycle</keyword>
<dbReference type="GO" id="GO:0007059">
    <property type="term" value="P:chromosome segregation"/>
    <property type="evidence" value="ECO:0007669"/>
    <property type="project" value="UniProtKB-UniRule"/>
</dbReference>
<keyword evidence="1 3" id="KW-0159">Chromosome partition</keyword>
<gene>
    <name evidence="3" type="primary">scpA</name>
    <name evidence="4" type="ORF">DS835_03025</name>
</gene>
<name>A0A396T5R2_9LACO</name>
<proteinExistence type="inferred from homology"/>
<keyword evidence="3" id="KW-0132">Cell division</keyword>
<dbReference type="EMBL" id="QOCV01000005">
    <property type="protein sequence ID" value="RHW54593.1"/>
    <property type="molecule type" value="Genomic_DNA"/>
</dbReference>
<comment type="similarity">
    <text evidence="3">Belongs to the ScpA family.</text>
</comment>
<keyword evidence="3" id="KW-0963">Cytoplasm</keyword>
<comment type="caution">
    <text evidence="4">The sequence shown here is derived from an EMBL/GenBank/DDBJ whole genome shotgun (WGS) entry which is preliminary data.</text>
</comment>
<evidence type="ECO:0000313" key="4">
    <source>
        <dbReference type="EMBL" id="RHW54593.1"/>
    </source>
</evidence>
<dbReference type="Proteomes" id="UP000265862">
    <property type="component" value="Unassembled WGS sequence"/>
</dbReference>
<comment type="subcellular location">
    <subcellularLocation>
        <location evidence="3">Cytoplasm</location>
    </subcellularLocation>
    <text evidence="3">Associated with two foci at the outer edges of the nucleoid region in young cells, and at four foci within both cell halves in older cells.</text>
</comment>
<dbReference type="GO" id="GO:0006260">
    <property type="term" value="P:DNA replication"/>
    <property type="evidence" value="ECO:0007669"/>
    <property type="project" value="UniProtKB-UniRule"/>
</dbReference>